<comment type="caution">
    <text evidence="5">The sequence shown here is derived from an EMBL/GenBank/DDBJ whole genome shotgun (WGS) entry which is preliminary data.</text>
</comment>
<evidence type="ECO:0000256" key="2">
    <source>
        <dbReference type="ARBA" id="ARBA00022801"/>
    </source>
</evidence>
<dbReference type="EMBL" id="PKUS01000003">
    <property type="protein sequence ID" value="PLW69971.1"/>
    <property type="molecule type" value="Genomic_DNA"/>
</dbReference>
<dbReference type="Pfam" id="PF00293">
    <property type="entry name" value="NUDIX"/>
    <property type="match status" value="1"/>
</dbReference>
<evidence type="ECO:0000256" key="1">
    <source>
        <dbReference type="ARBA" id="ARBA00001946"/>
    </source>
</evidence>
<evidence type="ECO:0000259" key="4">
    <source>
        <dbReference type="PROSITE" id="PS51462"/>
    </source>
</evidence>
<dbReference type="SUPFAM" id="SSF55811">
    <property type="entry name" value="Nudix"/>
    <property type="match status" value="1"/>
</dbReference>
<keyword evidence="2" id="KW-0378">Hydrolase</keyword>
<dbReference type="AlphaFoldDB" id="A0A2N5X662"/>
<feature type="signal peptide" evidence="3">
    <location>
        <begin position="1"/>
        <end position="19"/>
    </location>
</feature>
<feature type="domain" description="Nudix hydrolase" evidence="4">
    <location>
        <begin position="31"/>
        <end position="150"/>
    </location>
</feature>
<dbReference type="OrthoDB" id="6322268at2"/>
<gene>
    <name evidence="5" type="ORF">C0039_05485</name>
</gene>
<organism evidence="5 6">
    <name type="scientific">Pseudohalioglobus lutimaris</name>
    <dbReference type="NCBI Taxonomy" id="1737061"/>
    <lineage>
        <taxon>Bacteria</taxon>
        <taxon>Pseudomonadati</taxon>
        <taxon>Pseudomonadota</taxon>
        <taxon>Gammaproteobacteria</taxon>
        <taxon>Cellvibrionales</taxon>
        <taxon>Halieaceae</taxon>
        <taxon>Pseudohalioglobus</taxon>
    </lineage>
</organism>
<evidence type="ECO:0000256" key="3">
    <source>
        <dbReference type="SAM" id="SignalP"/>
    </source>
</evidence>
<dbReference type="Proteomes" id="UP000235005">
    <property type="component" value="Unassembled WGS sequence"/>
</dbReference>
<dbReference type="RefSeq" id="WP_101517498.1">
    <property type="nucleotide sequence ID" value="NZ_PKUS01000003.1"/>
</dbReference>
<dbReference type="Gene3D" id="3.90.79.10">
    <property type="entry name" value="Nucleoside Triphosphate Pyrophosphohydrolase"/>
    <property type="match status" value="1"/>
</dbReference>
<name>A0A2N5X662_9GAMM</name>
<keyword evidence="3" id="KW-0732">Signal</keyword>
<protein>
    <recommendedName>
        <fullName evidence="4">Nudix hydrolase domain-containing protein</fullName>
    </recommendedName>
</protein>
<evidence type="ECO:0000313" key="5">
    <source>
        <dbReference type="EMBL" id="PLW69971.1"/>
    </source>
</evidence>
<proteinExistence type="predicted"/>
<dbReference type="GO" id="GO:0016787">
    <property type="term" value="F:hydrolase activity"/>
    <property type="evidence" value="ECO:0007669"/>
    <property type="project" value="UniProtKB-KW"/>
</dbReference>
<accession>A0A2N5X662</accession>
<sequence>MALRPLLLIIFLLSACASAATPPCPYQGEPDYAASAGCLAVVHGKMLVVGSRTGGVTPPGGKARDGESAQCAAHRETYEETGLDLIPRELVAVFDTGFHLYFCEIHAQSGSIEADVLEVKRGYWLDFTDFDKVRWRYPGQGERLYQLLQPQDQTDDIGAE</sequence>
<dbReference type="InterPro" id="IPR015797">
    <property type="entry name" value="NUDIX_hydrolase-like_dom_sf"/>
</dbReference>
<feature type="chain" id="PRO_5014607162" description="Nudix hydrolase domain-containing protein" evidence="3">
    <location>
        <begin position="20"/>
        <end position="160"/>
    </location>
</feature>
<evidence type="ECO:0000313" key="6">
    <source>
        <dbReference type="Proteomes" id="UP000235005"/>
    </source>
</evidence>
<comment type="cofactor">
    <cofactor evidence="1">
        <name>Mg(2+)</name>
        <dbReference type="ChEBI" id="CHEBI:18420"/>
    </cofactor>
</comment>
<dbReference type="InterPro" id="IPR000086">
    <property type="entry name" value="NUDIX_hydrolase_dom"/>
</dbReference>
<dbReference type="PROSITE" id="PS51257">
    <property type="entry name" value="PROKAR_LIPOPROTEIN"/>
    <property type="match status" value="1"/>
</dbReference>
<keyword evidence="6" id="KW-1185">Reference proteome</keyword>
<dbReference type="PROSITE" id="PS00893">
    <property type="entry name" value="NUDIX_BOX"/>
    <property type="match status" value="1"/>
</dbReference>
<dbReference type="InterPro" id="IPR020084">
    <property type="entry name" value="NUDIX_hydrolase_CS"/>
</dbReference>
<reference evidence="5 6" key="1">
    <citation type="submission" date="2018-01" db="EMBL/GenBank/DDBJ databases">
        <title>The draft genome sequence of Halioglobus lutimaris HF004.</title>
        <authorList>
            <person name="Du Z.-J."/>
            <person name="Shi M.-J."/>
        </authorList>
    </citation>
    <scope>NUCLEOTIDE SEQUENCE [LARGE SCALE GENOMIC DNA]</scope>
    <source>
        <strain evidence="5 6">HF004</strain>
    </source>
</reference>
<dbReference type="PROSITE" id="PS51462">
    <property type="entry name" value="NUDIX"/>
    <property type="match status" value="1"/>
</dbReference>